<evidence type="ECO:0000256" key="1">
    <source>
        <dbReference type="ARBA" id="ARBA00022500"/>
    </source>
</evidence>
<dbReference type="GO" id="GO:0019825">
    <property type="term" value="F:oxygen binding"/>
    <property type="evidence" value="ECO:0007669"/>
    <property type="project" value="InterPro"/>
</dbReference>
<evidence type="ECO:0000259" key="5">
    <source>
        <dbReference type="PROSITE" id="PS50111"/>
    </source>
</evidence>
<dbReference type="OrthoDB" id="4514964at2"/>
<dbReference type="PANTHER" id="PTHR43531:SF11">
    <property type="entry name" value="METHYL-ACCEPTING CHEMOTAXIS PROTEIN 3"/>
    <property type="match status" value="1"/>
</dbReference>
<feature type="domain" description="Methyl-accepting transducer" evidence="5">
    <location>
        <begin position="218"/>
        <end position="447"/>
    </location>
</feature>
<evidence type="ECO:0000256" key="4">
    <source>
        <dbReference type="SAM" id="Coils"/>
    </source>
</evidence>
<evidence type="ECO:0000313" key="7">
    <source>
        <dbReference type="EMBL" id="MDE4166703.1"/>
    </source>
</evidence>
<dbReference type="Gene3D" id="1.10.287.950">
    <property type="entry name" value="Methyl-accepting chemotaxis protein"/>
    <property type="match status" value="1"/>
</dbReference>
<keyword evidence="1" id="KW-0145">Chemotaxis</keyword>
<name>A0A1B0ZS86_9RHOB</name>
<dbReference type="PANTHER" id="PTHR43531">
    <property type="entry name" value="PROTEIN ICFG"/>
    <property type="match status" value="1"/>
</dbReference>
<dbReference type="AlphaFoldDB" id="A0A1B0ZS86"/>
<dbReference type="CDD" id="cd01068">
    <property type="entry name" value="globin_sensor"/>
    <property type="match status" value="1"/>
</dbReference>
<dbReference type="InterPro" id="IPR039379">
    <property type="entry name" value="Protoglobin_sensor_dom"/>
</dbReference>
<dbReference type="Pfam" id="PF11563">
    <property type="entry name" value="Protoglobin"/>
    <property type="match status" value="1"/>
</dbReference>
<dbReference type="CDD" id="cd11386">
    <property type="entry name" value="MCP_signal"/>
    <property type="match status" value="1"/>
</dbReference>
<feature type="coiled-coil region" evidence="4">
    <location>
        <begin position="230"/>
        <end position="257"/>
    </location>
</feature>
<dbReference type="GO" id="GO:0006935">
    <property type="term" value="P:chemotaxis"/>
    <property type="evidence" value="ECO:0007669"/>
    <property type="project" value="UniProtKB-KW"/>
</dbReference>
<dbReference type="PROSITE" id="PS50111">
    <property type="entry name" value="CHEMOTAXIS_TRANSDUC_2"/>
    <property type="match status" value="1"/>
</dbReference>
<protein>
    <submittedName>
        <fullName evidence="6">Chemotaxis protein</fullName>
    </submittedName>
    <submittedName>
        <fullName evidence="7">Globin-coupled sensor protein</fullName>
    </submittedName>
</protein>
<dbReference type="Proteomes" id="UP000092565">
    <property type="component" value="Chromosome"/>
</dbReference>
<dbReference type="GO" id="GO:0007165">
    <property type="term" value="P:signal transduction"/>
    <property type="evidence" value="ECO:0007669"/>
    <property type="project" value="UniProtKB-KW"/>
</dbReference>
<comment type="similarity">
    <text evidence="2">Belongs to the methyl-accepting chemotaxis (MCP) protein family.</text>
</comment>
<dbReference type="InterPro" id="IPR051310">
    <property type="entry name" value="MCP_chemotaxis"/>
</dbReference>
<reference evidence="6 8" key="1">
    <citation type="submission" date="2016-04" db="EMBL/GenBank/DDBJ databases">
        <authorList>
            <person name="Evans L.H."/>
            <person name="Alamgir A."/>
            <person name="Owens N."/>
            <person name="Weber N.D."/>
            <person name="Virtaneva K."/>
            <person name="Barbian K."/>
            <person name="Babar A."/>
            <person name="Rosenke K."/>
        </authorList>
    </citation>
    <scope>NUCLEOTIDE SEQUENCE [LARGE SCALE GENOMIC DNA]</scope>
    <source>
        <strain evidence="6 8">JL2886</strain>
    </source>
</reference>
<dbReference type="InterPro" id="IPR009050">
    <property type="entry name" value="Globin-like_sf"/>
</dbReference>
<proteinExistence type="inferred from homology"/>
<dbReference type="InterPro" id="IPR004090">
    <property type="entry name" value="Chemotax_Me-accpt_rcpt"/>
</dbReference>
<dbReference type="RefSeq" id="WP_065271897.1">
    <property type="nucleotide sequence ID" value="NZ_CP015124.1"/>
</dbReference>
<reference evidence="7 9" key="2">
    <citation type="submission" date="2023-02" db="EMBL/GenBank/DDBJ databases">
        <title>Population genomics of bacteria associated with diatom.</title>
        <authorList>
            <person name="Xie J."/>
            <person name="Wang H."/>
        </authorList>
    </citation>
    <scope>NUCLEOTIDE SEQUENCE [LARGE SCALE GENOMIC DNA]</scope>
    <source>
        <strain evidence="7 9">PT47_8</strain>
    </source>
</reference>
<dbReference type="GO" id="GO:0004888">
    <property type="term" value="F:transmembrane signaling receptor activity"/>
    <property type="evidence" value="ECO:0007669"/>
    <property type="project" value="InterPro"/>
</dbReference>
<evidence type="ECO:0000313" key="9">
    <source>
        <dbReference type="Proteomes" id="UP001218364"/>
    </source>
</evidence>
<evidence type="ECO:0000256" key="3">
    <source>
        <dbReference type="PROSITE-ProRule" id="PRU00284"/>
    </source>
</evidence>
<evidence type="ECO:0000313" key="6">
    <source>
        <dbReference type="EMBL" id="ANP37016.1"/>
    </source>
</evidence>
<gene>
    <name evidence="6" type="ORF">JL2886_02124</name>
    <name evidence="7" type="ORF">PXK24_13465</name>
</gene>
<dbReference type="InterPro" id="IPR044398">
    <property type="entry name" value="Globin-sensor_dom"/>
</dbReference>
<dbReference type="EMBL" id="CP015124">
    <property type="protein sequence ID" value="ANP37016.1"/>
    <property type="molecule type" value="Genomic_DNA"/>
</dbReference>
<dbReference type="Gene3D" id="1.10.490.10">
    <property type="entry name" value="Globins"/>
    <property type="match status" value="1"/>
</dbReference>
<keyword evidence="4" id="KW-0175">Coiled coil</keyword>
<dbReference type="InterPro" id="IPR004089">
    <property type="entry name" value="MCPsignal_dom"/>
</dbReference>
<organism evidence="6 8">
    <name type="scientific">Phaeobacter gallaeciensis</name>
    <dbReference type="NCBI Taxonomy" id="60890"/>
    <lineage>
        <taxon>Bacteria</taxon>
        <taxon>Pseudomonadati</taxon>
        <taxon>Pseudomonadota</taxon>
        <taxon>Alphaproteobacteria</taxon>
        <taxon>Rhodobacterales</taxon>
        <taxon>Roseobacteraceae</taxon>
        <taxon>Phaeobacter</taxon>
    </lineage>
</organism>
<dbReference type="SUPFAM" id="SSF58104">
    <property type="entry name" value="Methyl-accepting chemotaxis protein (MCP) signaling domain"/>
    <property type="match status" value="1"/>
</dbReference>
<keyword evidence="8" id="KW-1185">Reference proteome</keyword>
<keyword evidence="3" id="KW-0807">Transducer</keyword>
<dbReference type="InterPro" id="IPR012292">
    <property type="entry name" value="Globin/Proto"/>
</dbReference>
<dbReference type="GO" id="GO:0020037">
    <property type="term" value="F:heme binding"/>
    <property type="evidence" value="ECO:0007669"/>
    <property type="project" value="InterPro"/>
</dbReference>
<dbReference type="GO" id="GO:0016020">
    <property type="term" value="C:membrane"/>
    <property type="evidence" value="ECO:0007669"/>
    <property type="project" value="InterPro"/>
</dbReference>
<dbReference type="SMART" id="SM00283">
    <property type="entry name" value="MA"/>
    <property type="match status" value="1"/>
</dbReference>
<evidence type="ECO:0000313" key="8">
    <source>
        <dbReference type="Proteomes" id="UP000092565"/>
    </source>
</evidence>
<sequence>MSSTDHQSFFQWFSLDTDSKDLIAQTEKLLVPHLGRVLERFYDRVLEREETRRFFADDKVVAHAKAAQKAHWQRLFSGRFDQEYFDSAARVGRVHYELRLPFIQYLGGYSSAGADMMDILVRKRMTSRAVLSKQVQLVNRLMMADCERVIASYFEAQHAEHSKALDVLTTGIFELEKGNLTRPIRQEDGIPARFDGIRESYNNLLGRWSGIISDATTRANSVADKISSTSELTREMAERAEQQAATLEEAVAAVSHVSAGTTEATHMVEKASRHSDLNRKDAEEGGLVVERAIEAMERIETSSSKIAKIVDVIEDISFQTNLLALNAGVEAARAGEAGRGFAVVASEVRSLAARASDSANEIKALIAESSIHVNDGSDLVRATGQSLSGIRQGVIDVSQLMSEISGVISRQSLSLQEIDSSMSDLGQTTLDNATRAGAVYETTSKLAEDSGRLKTSMDGFSTLGLHAVGGAEGRMDQEFEAYLANSVDGTEANAA</sequence>
<accession>A0A1B0ZS86</accession>
<evidence type="ECO:0000256" key="2">
    <source>
        <dbReference type="ARBA" id="ARBA00029447"/>
    </source>
</evidence>
<dbReference type="Pfam" id="PF00015">
    <property type="entry name" value="MCPsignal"/>
    <property type="match status" value="1"/>
</dbReference>
<dbReference type="SUPFAM" id="SSF46458">
    <property type="entry name" value="Globin-like"/>
    <property type="match status" value="1"/>
</dbReference>
<dbReference type="PRINTS" id="PR00260">
    <property type="entry name" value="CHEMTRNSDUCR"/>
</dbReference>
<dbReference type="Proteomes" id="UP001218364">
    <property type="component" value="Unassembled WGS sequence"/>
</dbReference>
<dbReference type="EMBL" id="JARCJK010000006">
    <property type="protein sequence ID" value="MDE4166703.1"/>
    <property type="molecule type" value="Genomic_DNA"/>
</dbReference>